<organism evidence="3 4">
    <name type="scientific">Peronospora belbahrii</name>
    <dbReference type="NCBI Taxonomy" id="622444"/>
    <lineage>
        <taxon>Eukaryota</taxon>
        <taxon>Sar</taxon>
        <taxon>Stramenopiles</taxon>
        <taxon>Oomycota</taxon>
        <taxon>Peronosporomycetes</taxon>
        <taxon>Peronosporales</taxon>
        <taxon>Peronosporaceae</taxon>
        <taxon>Peronospora</taxon>
    </lineage>
</organism>
<reference evidence="3" key="1">
    <citation type="submission" date="2021-11" db="EMBL/GenBank/DDBJ databases">
        <authorList>
            <person name="Islam A."/>
            <person name="Islam S."/>
            <person name="Flora M.S."/>
            <person name="Rahman M."/>
            <person name="Ziaur R.M."/>
            <person name="Epstein J.H."/>
            <person name="Hassan M."/>
            <person name="Klassen M."/>
            <person name="Woodard K."/>
            <person name="Webb A."/>
            <person name="Webby R.J."/>
            <person name="El Zowalaty M.E."/>
        </authorList>
    </citation>
    <scope>NUCLEOTIDE SEQUENCE</scope>
    <source>
        <strain evidence="3">Pbs3</strain>
    </source>
</reference>
<feature type="region of interest" description="Disordered" evidence="2">
    <location>
        <begin position="1092"/>
        <end position="1135"/>
    </location>
</feature>
<evidence type="ECO:0000313" key="3">
    <source>
        <dbReference type="EMBL" id="CAH0482789.1"/>
    </source>
</evidence>
<feature type="region of interest" description="Disordered" evidence="2">
    <location>
        <begin position="677"/>
        <end position="704"/>
    </location>
</feature>
<feature type="compositionally biased region" description="Acidic residues" evidence="2">
    <location>
        <begin position="1111"/>
        <end position="1131"/>
    </location>
</feature>
<keyword evidence="1" id="KW-0175">Coiled coil</keyword>
<dbReference type="Proteomes" id="UP001160483">
    <property type="component" value="Unassembled WGS sequence"/>
</dbReference>
<feature type="region of interest" description="Disordered" evidence="2">
    <location>
        <begin position="716"/>
        <end position="782"/>
    </location>
</feature>
<comment type="caution">
    <text evidence="3">The sequence shown here is derived from an EMBL/GenBank/DDBJ whole genome shotgun (WGS) entry which is preliminary data.</text>
</comment>
<feature type="coiled-coil region" evidence="1">
    <location>
        <begin position="840"/>
        <end position="884"/>
    </location>
</feature>
<dbReference type="EMBL" id="CAKKTJ010000336">
    <property type="protein sequence ID" value="CAH0482789.1"/>
    <property type="molecule type" value="Genomic_DNA"/>
</dbReference>
<protein>
    <recommendedName>
        <fullName evidence="5">PDZ domain-containing protein</fullName>
    </recommendedName>
</protein>
<sequence>MAYDRSSDKESAYVDAQYTSEDNAMIFESKNPLEAELSLNLPLALSRKPGSVTISDRTKVVTTAEDLMLCSKHSQDEDNVNEVLYSFRNAQRRTQSDGNLRRHGLPSNPSIAVNNDATAEFLAVSGHSESALMVNDEKEGIAKLPPSISVRTASNSSSQGTMAMEKGLLAGMTALAGTKSPERTIQNVDVVYSTPGPLYLDLYSRDDGTGALVKGFRRKPDGSMADAEASGRVFPGDQLVAIKNVDVTKMVFKDIITFAQEAKVPLKLTFRRYYPINREEREKEKTKIDINFSTEPVVPLISPCNSAGWGARLSHMTRSGSFDQKTSGTYLGNSAPVSSPSHSTASESSGGKFGISLGKVGTDGMKKSLFRMIGNKVSRPEEDKSVVKAWLDGLVLKSHKSVEGRHRKTIVNTNTDVLHSTPIVAVTTGGRFIGVLDDDMDEFLLSWFRRIPSETDVRQIKGVKRCPYFPSVDDVGAVLSLRCESLRFPQLQRVVEMPRPLVLDSDVGNTVDVLLEAGAGSFSATLASNEHDSFQIKISAVSVTLVKISEDEGGVVVEAVYGPFLQVLLDPSDQLRFTLKVQEFGGFLGNRKGDICDLKKRQAQLEDISCFFLVAQNRQNRDILTLLIRKFRARTITPEHEQVAQADEMNLFMDPAFVAAIAPPPLALTASQSVESNSGAVSPASNSVATGETSSSEGSPTTVAASVSGMVSSLGTRNTHGVRLQSEESLSCTSSPRLSDLVGLESDNSGQQLKSERWSDLATSAATPPRAAVAPSKSGSGMGSDNVVIDNSFVEGRIAAQGNEIIMLREKLAVVSVLVKAAKQENKQVLASLEMKNNCIEVQKMKIRQLEKLAEQRELQTREMQNLRSRLEDEERHHALCREELRQVAAIAAKRVLEVREEGVQTEAQFLDGEGLIYVRSGWKYNTWSGNVATVSASDLQYQIKDQQMQIAQFQDEHVNLVAERNMLRAKSMELSRELRRLVEANDNRPLDDLKVQLAERSSLQVELASVKADAKRKGDELVELKCLVNSAGDKGKGAKRLAAQNVKLQRTVHQLKDSLSEARDQVDAVKKINSALASRLRCLEQDRRGSIVEPASTTASASIPFFSSGGEDDDDDDDDDDDEEEEDEELKDGIAAFRKSLVGT</sequence>
<proteinExistence type="predicted"/>
<evidence type="ECO:0008006" key="5">
    <source>
        <dbReference type="Google" id="ProtNLM"/>
    </source>
</evidence>
<gene>
    <name evidence="3" type="ORF">PBS003_LOCUS9367</name>
</gene>
<feature type="compositionally biased region" description="Polar residues" evidence="2">
    <location>
        <begin position="677"/>
        <end position="689"/>
    </location>
</feature>
<dbReference type="AlphaFoldDB" id="A0AAU9LDT3"/>
<feature type="compositionally biased region" description="Polar residues" evidence="2">
    <location>
        <begin position="727"/>
        <end position="737"/>
    </location>
</feature>
<feature type="coiled-coil region" evidence="1">
    <location>
        <begin position="1039"/>
        <end position="1073"/>
    </location>
</feature>
<dbReference type="CDD" id="cd00136">
    <property type="entry name" value="PDZ_canonical"/>
    <property type="match status" value="1"/>
</dbReference>
<feature type="compositionally biased region" description="Low complexity" evidence="2">
    <location>
        <begin position="690"/>
        <end position="702"/>
    </location>
</feature>
<accession>A0AAU9LDT3</accession>
<name>A0AAU9LDT3_9STRA</name>
<evidence type="ECO:0000256" key="1">
    <source>
        <dbReference type="SAM" id="Coils"/>
    </source>
</evidence>
<evidence type="ECO:0000313" key="4">
    <source>
        <dbReference type="Proteomes" id="UP001160483"/>
    </source>
</evidence>
<feature type="compositionally biased region" description="Low complexity" evidence="2">
    <location>
        <begin position="334"/>
        <end position="349"/>
    </location>
</feature>
<feature type="region of interest" description="Disordered" evidence="2">
    <location>
        <begin position="324"/>
        <end position="350"/>
    </location>
</feature>
<evidence type="ECO:0000256" key="2">
    <source>
        <dbReference type="SAM" id="MobiDB-lite"/>
    </source>
</evidence>
<feature type="coiled-coil region" evidence="1">
    <location>
        <begin position="937"/>
        <end position="985"/>
    </location>
</feature>